<dbReference type="InterPro" id="IPR000742">
    <property type="entry name" value="EGF"/>
</dbReference>
<feature type="compositionally biased region" description="Acidic residues" evidence="5">
    <location>
        <begin position="235"/>
        <end position="245"/>
    </location>
</feature>
<comment type="caution">
    <text evidence="7">The sequence shown here is derived from an EMBL/GenBank/DDBJ whole genome shotgun (WGS) entry which is preliminary data.</text>
</comment>
<dbReference type="Gene3D" id="2.10.25.10">
    <property type="entry name" value="Laminin"/>
    <property type="match status" value="2"/>
</dbReference>
<dbReference type="InterPro" id="IPR002049">
    <property type="entry name" value="LE_dom"/>
</dbReference>
<organism evidence="7 8">
    <name type="scientific">Bagarius yarrelli</name>
    <name type="common">Goonch</name>
    <name type="synonym">Bagrus yarrelli</name>
    <dbReference type="NCBI Taxonomy" id="175774"/>
    <lineage>
        <taxon>Eukaryota</taxon>
        <taxon>Metazoa</taxon>
        <taxon>Chordata</taxon>
        <taxon>Craniata</taxon>
        <taxon>Vertebrata</taxon>
        <taxon>Euteleostomi</taxon>
        <taxon>Actinopterygii</taxon>
        <taxon>Neopterygii</taxon>
        <taxon>Teleostei</taxon>
        <taxon>Ostariophysi</taxon>
        <taxon>Siluriformes</taxon>
        <taxon>Sisoridae</taxon>
        <taxon>Sisorinae</taxon>
        <taxon>Bagarius</taxon>
    </lineage>
</organism>
<feature type="region of interest" description="Disordered" evidence="5">
    <location>
        <begin position="235"/>
        <end position="294"/>
    </location>
</feature>
<dbReference type="GO" id="GO:0005509">
    <property type="term" value="F:calcium ion binding"/>
    <property type="evidence" value="ECO:0007669"/>
    <property type="project" value="InterPro"/>
</dbReference>
<protein>
    <submittedName>
        <fullName evidence="7">Multiple epidermal growth factor-like domains protein 6</fullName>
    </submittedName>
</protein>
<dbReference type="CDD" id="cd00054">
    <property type="entry name" value="EGF_CA"/>
    <property type="match status" value="2"/>
</dbReference>
<dbReference type="SUPFAM" id="SSF57196">
    <property type="entry name" value="EGF/Laminin"/>
    <property type="match status" value="2"/>
</dbReference>
<gene>
    <name evidence="7" type="ORF">Baya_13995</name>
</gene>
<dbReference type="OrthoDB" id="4405280at2759"/>
<evidence type="ECO:0000256" key="3">
    <source>
        <dbReference type="ARBA" id="ARBA00022737"/>
    </source>
</evidence>
<proteinExistence type="predicted"/>
<name>A0A556V779_BAGYA</name>
<dbReference type="SMART" id="SM00179">
    <property type="entry name" value="EGF_CA"/>
    <property type="match status" value="2"/>
</dbReference>
<keyword evidence="4" id="KW-1015">Disulfide bond</keyword>
<evidence type="ECO:0000256" key="5">
    <source>
        <dbReference type="SAM" id="MobiDB-lite"/>
    </source>
</evidence>
<dbReference type="Proteomes" id="UP000319801">
    <property type="component" value="Unassembled WGS sequence"/>
</dbReference>
<dbReference type="AlphaFoldDB" id="A0A556V779"/>
<evidence type="ECO:0000256" key="2">
    <source>
        <dbReference type="ARBA" id="ARBA00022729"/>
    </source>
</evidence>
<keyword evidence="2" id="KW-0732">Signal</keyword>
<accession>A0A556V779</accession>
<evidence type="ECO:0000313" key="7">
    <source>
        <dbReference type="EMBL" id="TSX85963.1"/>
    </source>
</evidence>
<dbReference type="PROSITE" id="PS00022">
    <property type="entry name" value="EGF_1"/>
    <property type="match status" value="1"/>
</dbReference>
<dbReference type="FunFam" id="2.170.300.10:FF:000041">
    <property type="entry name" value="Tyrosine protein kinase receptor tie-1, putative"/>
    <property type="match status" value="1"/>
</dbReference>
<dbReference type="InterPro" id="IPR001881">
    <property type="entry name" value="EGF-like_Ca-bd_dom"/>
</dbReference>
<feature type="domain" description="EGF-like" evidence="6">
    <location>
        <begin position="395"/>
        <end position="406"/>
    </location>
</feature>
<dbReference type="Pfam" id="PF07645">
    <property type="entry name" value="EGF_CA"/>
    <property type="match status" value="2"/>
</dbReference>
<reference evidence="7 8" key="1">
    <citation type="journal article" date="2019" name="Genome Biol. Evol.">
        <title>Whole-Genome Sequencing of the Giant Devil Catfish, Bagarius yarrelli.</title>
        <authorList>
            <person name="Jiang W."/>
            <person name="Lv Y."/>
            <person name="Cheng L."/>
            <person name="Yang K."/>
            <person name="Chao B."/>
            <person name="Wang X."/>
            <person name="Li Y."/>
            <person name="Pan X."/>
            <person name="You X."/>
            <person name="Zhang Y."/>
            <person name="Yang J."/>
            <person name="Li J."/>
            <person name="Zhang X."/>
            <person name="Liu S."/>
            <person name="Sun C."/>
            <person name="Yang J."/>
            <person name="Shi Q."/>
        </authorList>
    </citation>
    <scope>NUCLEOTIDE SEQUENCE [LARGE SCALE GENOMIC DNA]</scope>
    <source>
        <strain evidence="7">JWS20170419001</strain>
        <tissue evidence="7">Muscle</tissue>
    </source>
</reference>
<evidence type="ECO:0000256" key="4">
    <source>
        <dbReference type="ARBA" id="ARBA00023157"/>
    </source>
</evidence>
<keyword evidence="8" id="KW-1185">Reference proteome</keyword>
<dbReference type="SMART" id="SM00181">
    <property type="entry name" value="EGF"/>
    <property type="match status" value="4"/>
</dbReference>
<dbReference type="InterPro" id="IPR018097">
    <property type="entry name" value="EGF_Ca-bd_CS"/>
</dbReference>
<keyword evidence="1" id="KW-0245">EGF-like domain</keyword>
<evidence type="ECO:0000313" key="8">
    <source>
        <dbReference type="Proteomes" id="UP000319801"/>
    </source>
</evidence>
<dbReference type="Gene3D" id="2.170.300.10">
    <property type="entry name" value="Tie2 ligand-binding domain superfamily"/>
    <property type="match status" value="1"/>
</dbReference>
<dbReference type="PROSITE" id="PS01187">
    <property type="entry name" value="EGF_CA"/>
    <property type="match status" value="1"/>
</dbReference>
<sequence>MSVKETSAFTTIRKIQDRLERLVLICLNLLSCDFLSFSYLPDVNECENSNGGCEGTCCNTIGSFYCKCPEGSTLGPDAKTCHDTDECDTKASCCQHDCRNYPGGYECSCNPGYTLGLDGCSCNDENDLESNEEQFEVLRFPDLLFRRPPQLLHYSAALHTPDDPDDTPRFTRVSLQLIHFTPLVSGPQDVLRAFSGHSVEDAVTAPIKDAVTVCMEAVSVQQGFMEDSAICEEEVRESYSEQEEEVRERKSEQEEEVRERYSEQEEEVRERYSEQEEEVRERYSEQEEEVRESYSKQKEEVTIRYFMAKERSVFGLWLDKACPRWTFGTGCSHDCDCVQENSLGCNARNGTCTCRPGYHGDRCQAGCPAGSYGQDCAKVCVCGEGGQCHPVSGKCNCTSGRTGHSCGEECESGGRNAGERLPELMEMIIICESSGFEGDAARLHDITVYQINGLDLRQASD</sequence>
<dbReference type="CDD" id="cd00055">
    <property type="entry name" value="EGF_Lam"/>
    <property type="match status" value="1"/>
</dbReference>
<dbReference type="PANTHER" id="PTHR24035:SF109">
    <property type="entry name" value="PROTEIN DRAPER"/>
    <property type="match status" value="1"/>
</dbReference>
<keyword evidence="3" id="KW-0677">Repeat</keyword>
<dbReference type="InterPro" id="IPR052108">
    <property type="entry name" value="MEGF/SIB"/>
</dbReference>
<dbReference type="InterPro" id="IPR049883">
    <property type="entry name" value="NOTCH1_EGF-like"/>
</dbReference>
<feature type="compositionally biased region" description="Basic and acidic residues" evidence="5">
    <location>
        <begin position="246"/>
        <end position="294"/>
    </location>
</feature>
<dbReference type="PANTHER" id="PTHR24035">
    <property type="entry name" value="MULTIPLE EPIDERMAL GROWTH FACTOR-LIKE DOMAINS PROTEIN"/>
    <property type="match status" value="1"/>
</dbReference>
<evidence type="ECO:0000256" key="1">
    <source>
        <dbReference type="ARBA" id="ARBA00022536"/>
    </source>
</evidence>
<evidence type="ECO:0000259" key="6">
    <source>
        <dbReference type="PROSITE" id="PS00022"/>
    </source>
</evidence>
<dbReference type="EMBL" id="VCAZ01000143">
    <property type="protein sequence ID" value="TSX85963.1"/>
    <property type="molecule type" value="Genomic_DNA"/>
</dbReference>